<name>A0A224Y7D4_9ACAR</name>
<sequence length="553" mass="60335">MQSSIIQPSVQSDVAVQTTKQGSTIQQINRFPPGIEVNIPIIKNKSHLSTAPQKAQKSANQTAQYHTQVWLRNEFGTPSSQAKQQGTSQQMQPQKASSSDKSMHNEKQRPTCTHRKDVLNSSWDRIIVSSDVASKLPLQEIRRGIKTFLESRVDQQMVFEDRMLRLHWDGEDLGTFQYKDAVTSTPTITIEDEIIISSSDDEVIEVDTATPVTPPTVGTSHGVTHDPHVTAVGSKKSSWKGIKDHLVPHVILIECASSDSEDCSDRDDLSDDRKAPKSSDEEPTYSPDEDLGTFQYKDAVTSTPTITIEDEIIISSSDDEVIEVDTATPVTPLTVGTSHGVTHDPHVTAVGSKKSSWKGIKDHLVPHVILIECASSDSEDCSDRDDLSDDRKAPKSSDEEPTYSPDEDLGTFQYKDAVTSTPTITIEDEIIISSSDDEVIEVDTATPVTPLTVGMLHGVTHDPHVTAVGSKKSSWKGIKDPLGPHVILAECSSSDSEDSSDRDDLSDERKAPTYSPDEEEISSEDNTSPDNSDSEVCSKPSAGSFVDPSARSN</sequence>
<proteinExistence type="predicted"/>
<evidence type="ECO:0000256" key="1">
    <source>
        <dbReference type="SAM" id="MobiDB-lite"/>
    </source>
</evidence>
<accession>A0A224Y7D4</accession>
<dbReference type="AlphaFoldDB" id="A0A224Y7D4"/>
<feature type="compositionally biased region" description="Polar residues" evidence="1">
    <location>
        <begin position="76"/>
        <end position="100"/>
    </location>
</feature>
<feature type="compositionally biased region" description="Basic and acidic residues" evidence="1">
    <location>
        <begin position="271"/>
        <end position="280"/>
    </location>
</feature>
<feature type="compositionally biased region" description="Acidic residues" evidence="1">
    <location>
        <begin position="378"/>
        <end position="388"/>
    </location>
</feature>
<feature type="compositionally biased region" description="Basic and acidic residues" evidence="1">
    <location>
        <begin position="389"/>
        <end position="398"/>
    </location>
</feature>
<feature type="compositionally biased region" description="Polar residues" evidence="1">
    <location>
        <begin position="524"/>
        <end position="535"/>
    </location>
</feature>
<feature type="compositionally biased region" description="Acidic residues" evidence="1">
    <location>
        <begin position="281"/>
        <end position="291"/>
    </location>
</feature>
<feature type="region of interest" description="Disordered" evidence="1">
    <location>
        <begin position="378"/>
        <end position="410"/>
    </location>
</feature>
<feature type="compositionally biased region" description="Basic and acidic residues" evidence="1">
    <location>
        <begin position="101"/>
        <end position="115"/>
    </location>
</feature>
<reference evidence="2" key="1">
    <citation type="journal article" date="2017" name="Parasit. Vectors">
        <title>Sialotranscriptomics of Rhipicephalus zambeziensis reveals intricate expression profiles of secretory proteins and suggests tight temporal transcriptional regulation during blood-feeding.</title>
        <authorList>
            <person name="de Castro M.H."/>
            <person name="de Klerk D."/>
            <person name="Pienaar R."/>
            <person name="Rees D.J.G."/>
            <person name="Mans B.J."/>
        </authorList>
    </citation>
    <scope>NUCLEOTIDE SEQUENCE</scope>
    <source>
        <tissue evidence="2">Salivary glands</tissue>
    </source>
</reference>
<protein>
    <submittedName>
        <fullName evidence="2">Uncharacterized protein</fullName>
    </submittedName>
</protein>
<feature type="compositionally biased region" description="Acidic residues" evidence="1">
    <location>
        <begin position="399"/>
        <end position="409"/>
    </location>
</feature>
<feature type="region of interest" description="Disordered" evidence="1">
    <location>
        <begin position="76"/>
        <end position="115"/>
    </location>
</feature>
<feature type="region of interest" description="Disordered" evidence="1">
    <location>
        <begin position="490"/>
        <end position="553"/>
    </location>
</feature>
<dbReference type="EMBL" id="GFPF01001459">
    <property type="protein sequence ID" value="MAA12605.1"/>
    <property type="molecule type" value="Transcribed_RNA"/>
</dbReference>
<evidence type="ECO:0000313" key="2">
    <source>
        <dbReference type="EMBL" id="MAA12605.1"/>
    </source>
</evidence>
<organism evidence="2">
    <name type="scientific">Rhipicephalus zambeziensis</name>
    <dbReference type="NCBI Taxonomy" id="60191"/>
    <lineage>
        <taxon>Eukaryota</taxon>
        <taxon>Metazoa</taxon>
        <taxon>Ecdysozoa</taxon>
        <taxon>Arthropoda</taxon>
        <taxon>Chelicerata</taxon>
        <taxon>Arachnida</taxon>
        <taxon>Acari</taxon>
        <taxon>Parasitiformes</taxon>
        <taxon>Ixodida</taxon>
        <taxon>Ixodoidea</taxon>
        <taxon>Ixodidae</taxon>
        <taxon>Rhipicephalinae</taxon>
        <taxon>Rhipicephalus</taxon>
        <taxon>Rhipicephalus</taxon>
    </lineage>
</organism>
<feature type="compositionally biased region" description="Acidic residues" evidence="1">
    <location>
        <begin position="260"/>
        <end position="270"/>
    </location>
</feature>
<feature type="compositionally biased region" description="Acidic residues" evidence="1">
    <location>
        <begin position="495"/>
        <end position="506"/>
    </location>
</feature>
<feature type="region of interest" description="Disordered" evidence="1">
    <location>
        <begin position="260"/>
        <end position="292"/>
    </location>
</feature>